<dbReference type="PANTHER" id="PTHR11496">
    <property type="entry name" value="ALCOHOL DEHYDROGENASE"/>
    <property type="match status" value="1"/>
</dbReference>
<reference evidence="6 7" key="1">
    <citation type="journal article" date="2021" name="Int. J. Syst. Evol. Microbiol.">
        <title>Classification of three corynebacterial strains isolated from a small paddock in North Rhine-Westphalia: proposal of &lt;i&gt;Corynebacterium kalinowskii&lt;/i&gt; sp. nov., &lt;i&gt;Corynebacterium comes&lt;/i&gt; sp. nov. and &lt;i&gt;Corynebacterium occultum&lt;/i&gt; sp. nov.</title>
        <authorList>
            <person name="Schaffert L."/>
            <person name="Ruwe M."/>
            <person name="Milse J."/>
            <person name="Hanuschka K."/>
            <person name="Ortseifen V."/>
            <person name="Droste J."/>
            <person name="Brandt D."/>
            <person name="Schl L."/>
            <person name="Kutter Y."/>
            <person name="Vinke S."/>
            <person name="Vieh P."/>
            <person name="Jacob L."/>
            <person name="L N.C."/>
            <person name="Schulte-Berndt E."/>
            <person name="Hain C."/>
            <person name="Linder M."/>
            <person name="Schmidt P."/>
            <person name="Wollenschl L."/>
            <person name="Luttermann T."/>
            <person name="Thieme E."/>
            <person name="Hassa J."/>
            <person name="Haak M."/>
            <person name="Wittchen M."/>
            <person name="Mentz A."/>
            <person name="Persicke M."/>
            <person name="Busche T."/>
            <person name="R C."/>
        </authorList>
    </citation>
    <scope>NUCLEOTIDE SEQUENCE [LARGE SCALE GENOMIC DNA]</scope>
    <source>
        <strain evidence="6 7">2019</strain>
    </source>
</reference>
<evidence type="ECO:0000259" key="5">
    <source>
        <dbReference type="Pfam" id="PF25137"/>
    </source>
</evidence>
<feature type="domain" description="Fe-containing alcohol dehydrogenase-like C-terminal" evidence="5">
    <location>
        <begin position="166"/>
        <end position="347"/>
    </location>
</feature>
<sequence>MSSLRFTHDTLSQRVVLDSGRVVERVLSEAEQLGMSRPMLISTDGTHEVAERLAEDLPPSVHWRDAVQHVPREIADAATAAAKEAGADGLISIGGGSATGLAKAIALDTSLPIIAVPTTYAASEATPVWGITEERTKTTGVDPVVLPAVVIYDADLVATLPQGMAIASGLNAMAHCVDSLWAPTADPINRALGLESARALASALRALAAGGGQEAREQALYGCYLSGVAFASAGSGLHHKICHVLGGTFNLPHAETHAVVLRYVAALNLPAVPEVAQALAQALGGEDAITELNRLYQDIGAPGSLAELGMPEGGITEAVDRVLAAVPAGNPTQATHDNITALITAAFHGDDPARINDFVEGRTR</sequence>
<keyword evidence="2 6" id="KW-0560">Oxidoreductase</keyword>
<comment type="similarity">
    <text evidence="1">Belongs to the iron-containing alcohol dehydrogenase family.</text>
</comment>
<evidence type="ECO:0000256" key="1">
    <source>
        <dbReference type="ARBA" id="ARBA00007358"/>
    </source>
</evidence>
<dbReference type="InterPro" id="IPR039697">
    <property type="entry name" value="Alcohol_dehydrogenase_Fe"/>
</dbReference>
<accession>A0A6B8VWL2</accession>
<protein>
    <submittedName>
        <fullName evidence="6">Maleylacetate reductase</fullName>
        <ecNumber evidence="6">1.3.1.32</ecNumber>
    </submittedName>
</protein>
<dbReference type="GO" id="GO:0018506">
    <property type="term" value="F:maleylacetate reductase activity"/>
    <property type="evidence" value="ECO:0007669"/>
    <property type="project" value="UniProtKB-EC"/>
</dbReference>
<dbReference type="Pfam" id="PF25137">
    <property type="entry name" value="ADH_Fe_C"/>
    <property type="match status" value="1"/>
</dbReference>
<dbReference type="GO" id="GO:0046872">
    <property type="term" value="F:metal ion binding"/>
    <property type="evidence" value="ECO:0007669"/>
    <property type="project" value="InterPro"/>
</dbReference>
<dbReference type="Gene3D" id="3.40.50.1970">
    <property type="match status" value="1"/>
</dbReference>
<name>A0A6B8VWL2_9CORY</name>
<dbReference type="Pfam" id="PF00465">
    <property type="entry name" value="Fe-ADH"/>
    <property type="match status" value="1"/>
</dbReference>
<dbReference type="CDD" id="cd08177">
    <property type="entry name" value="MAR"/>
    <property type="match status" value="1"/>
</dbReference>
<evidence type="ECO:0000313" key="6">
    <source>
        <dbReference type="EMBL" id="QGU03345.1"/>
    </source>
</evidence>
<dbReference type="InterPro" id="IPR056798">
    <property type="entry name" value="ADH_Fe_C"/>
</dbReference>
<feature type="domain" description="Alcohol dehydrogenase iron-type/glycerol dehydrogenase GldA" evidence="4">
    <location>
        <begin position="22"/>
        <end position="153"/>
    </location>
</feature>
<dbReference type="Gene3D" id="1.20.1090.10">
    <property type="entry name" value="Dehydroquinate synthase-like - alpha domain"/>
    <property type="match status" value="1"/>
</dbReference>
<dbReference type="InterPro" id="IPR034786">
    <property type="entry name" value="MAR"/>
</dbReference>
<keyword evidence="7" id="KW-1185">Reference proteome</keyword>
<organism evidence="6 7">
    <name type="scientific">Corynebacterium comes</name>
    <dbReference type="NCBI Taxonomy" id="2675218"/>
    <lineage>
        <taxon>Bacteria</taxon>
        <taxon>Bacillati</taxon>
        <taxon>Actinomycetota</taxon>
        <taxon>Actinomycetes</taxon>
        <taxon>Mycobacteriales</taxon>
        <taxon>Corynebacteriaceae</taxon>
        <taxon>Corynebacterium</taxon>
    </lineage>
</organism>
<evidence type="ECO:0000256" key="2">
    <source>
        <dbReference type="ARBA" id="ARBA00023002"/>
    </source>
</evidence>
<dbReference type="KEGG" id="ccoe:CETAM_00260"/>
<proteinExistence type="inferred from homology"/>
<keyword evidence="3" id="KW-0520">NAD</keyword>
<dbReference type="EMBL" id="CP046453">
    <property type="protein sequence ID" value="QGU03345.1"/>
    <property type="molecule type" value="Genomic_DNA"/>
</dbReference>
<dbReference type="PANTHER" id="PTHR11496:SF102">
    <property type="entry name" value="ALCOHOL DEHYDROGENASE 4"/>
    <property type="match status" value="1"/>
</dbReference>
<dbReference type="InterPro" id="IPR001670">
    <property type="entry name" value="ADH_Fe/GldA"/>
</dbReference>
<gene>
    <name evidence="6" type="primary">tfdF</name>
    <name evidence="6" type="ORF">CETAM_00260</name>
</gene>
<dbReference type="GO" id="GO:0004022">
    <property type="term" value="F:alcohol dehydrogenase (NAD+) activity"/>
    <property type="evidence" value="ECO:0007669"/>
    <property type="project" value="TreeGrafter"/>
</dbReference>
<dbReference type="AlphaFoldDB" id="A0A6B8VWL2"/>
<dbReference type="EC" id="1.3.1.32" evidence="6"/>
<dbReference type="RefSeq" id="WP_156226542.1">
    <property type="nucleotide sequence ID" value="NZ_CP046453.1"/>
</dbReference>
<evidence type="ECO:0000256" key="3">
    <source>
        <dbReference type="ARBA" id="ARBA00023027"/>
    </source>
</evidence>
<dbReference type="SUPFAM" id="SSF56796">
    <property type="entry name" value="Dehydroquinate synthase-like"/>
    <property type="match status" value="1"/>
</dbReference>
<dbReference type="Proteomes" id="UP000425178">
    <property type="component" value="Chromosome"/>
</dbReference>
<evidence type="ECO:0000313" key="7">
    <source>
        <dbReference type="Proteomes" id="UP000425178"/>
    </source>
</evidence>
<evidence type="ECO:0000259" key="4">
    <source>
        <dbReference type="Pfam" id="PF00465"/>
    </source>
</evidence>